<evidence type="ECO:0000256" key="1">
    <source>
        <dbReference type="SAM" id="MobiDB-lite"/>
    </source>
</evidence>
<feature type="transmembrane region" description="Helical" evidence="2">
    <location>
        <begin position="84"/>
        <end position="102"/>
    </location>
</feature>
<dbReference type="Proteomes" id="UP001626550">
    <property type="component" value="Unassembled WGS sequence"/>
</dbReference>
<keyword evidence="4" id="KW-1185">Reference proteome</keyword>
<keyword evidence="2" id="KW-1133">Transmembrane helix</keyword>
<accession>A0ABD2PQL7</accession>
<evidence type="ECO:0000313" key="3">
    <source>
        <dbReference type="EMBL" id="KAL3309796.1"/>
    </source>
</evidence>
<proteinExistence type="predicted"/>
<comment type="caution">
    <text evidence="3">The sequence shown here is derived from an EMBL/GenBank/DDBJ whole genome shotgun (WGS) entry which is preliminary data.</text>
</comment>
<keyword evidence="2" id="KW-0472">Membrane</keyword>
<feature type="compositionally biased region" description="Basic and acidic residues" evidence="1">
    <location>
        <begin position="222"/>
        <end position="237"/>
    </location>
</feature>
<dbReference type="SUPFAM" id="SSF103473">
    <property type="entry name" value="MFS general substrate transporter"/>
    <property type="match status" value="1"/>
</dbReference>
<gene>
    <name evidence="3" type="ORF">Ciccas_011651</name>
</gene>
<evidence type="ECO:0000313" key="4">
    <source>
        <dbReference type="Proteomes" id="UP001626550"/>
    </source>
</evidence>
<protein>
    <submittedName>
        <fullName evidence="3">Uncharacterized protein</fullName>
    </submittedName>
</protein>
<evidence type="ECO:0000256" key="2">
    <source>
        <dbReference type="SAM" id="Phobius"/>
    </source>
</evidence>
<reference evidence="3 4" key="1">
    <citation type="submission" date="2024-11" db="EMBL/GenBank/DDBJ databases">
        <title>Adaptive evolution of stress response genes in parasites aligns with host niche diversity.</title>
        <authorList>
            <person name="Hahn C."/>
            <person name="Resl P."/>
        </authorList>
    </citation>
    <scope>NUCLEOTIDE SEQUENCE [LARGE SCALE GENOMIC DNA]</scope>
    <source>
        <strain evidence="3">EGGRZ-B1_66</strain>
        <tissue evidence="3">Body</tissue>
    </source>
</reference>
<dbReference type="EMBL" id="JBJKFK010003533">
    <property type="protein sequence ID" value="KAL3309796.1"/>
    <property type="molecule type" value="Genomic_DNA"/>
</dbReference>
<dbReference type="Gene3D" id="1.20.1250.20">
    <property type="entry name" value="MFS general substrate transporter like domains"/>
    <property type="match status" value="1"/>
</dbReference>
<dbReference type="Pfam" id="PF07690">
    <property type="entry name" value="MFS_1"/>
    <property type="match status" value="1"/>
</dbReference>
<dbReference type="InterPro" id="IPR050327">
    <property type="entry name" value="Proton-linked_MCT"/>
</dbReference>
<name>A0ABD2PQL7_9PLAT</name>
<dbReference type="AlphaFoldDB" id="A0ABD2PQL7"/>
<dbReference type="InterPro" id="IPR011701">
    <property type="entry name" value="MFS"/>
</dbReference>
<dbReference type="PANTHER" id="PTHR11360">
    <property type="entry name" value="MONOCARBOXYLATE TRANSPORTER"/>
    <property type="match status" value="1"/>
</dbReference>
<keyword evidence="2" id="KW-0812">Transmembrane</keyword>
<feature type="non-terminal residue" evidence="3">
    <location>
        <position position="311"/>
    </location>
</feature>
<feature type="region of interest" description="Disordered" evidence="1">
    <location>
        <begin position="222"/>
        <end position="241"/>
    </location>
</feature>
<feature type="transmembrane region" description="Helical" evidence="2">
    <location>
        <begin position="53"/>
        <end position="72"/>
    </location>
</feature>
<sequence>MILAAFLSCALANLTFIQFACIFGVLGGIGMSLIYLPALATLSLWYSKGTSVAVSFALCGSGTGTVIISVFLSFLSTEYSWREIQIYLCMFIAQAFIAAAFLRPIGKQFKIEQLHKKYYDKARKDRFLACFSHPKSASKDKITSGPHRLVTKMPRNSFLRKMLEDKSRQLTVSTRSLDGMVITRDNEIVLMSNNAHAGLGDISSLAKRRAEMVSQMAAIKFEQEQNKSSESPAKLEKNPSLTSVPTLPIQFEDTVVEKIAHAILKKLESQLRIPAGCAANSNATRRSSTASTVQNSDVSVTSAAFIPPRIH</sequence>
<dbReference type="PANTHER" id="PTHR11360:SF284">
    <property type="entry name" value="EG:103B4.3 PROTEIN-RELATED"/>
    <property type="match status" value="1"/>
</dbReference>
<organism evidence="3 4">
    <name type="scientific">Cichlidogyrus casuarinus</name>
    <dbReference type="NCBI Taxonomy" id="1844966"/>
    <lineage>
        <taxon>Eukaryota</taxon>
        <taxon>Metazoa</taxon>
        <taxon>Spiralia</taxon>
        <taxon>Lophotrochozoa</taxon>
        <taxon>Platyhelminthes</taxon>
        <taxon>Monogenea</taxon>
        <taxon>Monopisthocotylea</taxon>
        <taxon>Dactylogyridea</taxon>
        <taxon>Ancyrocephalidae</taxon>
        <taxon>Cichlidogyrus</taxon>
    </lineage>
</organism>
<dbReference type="InterPro" id="IPR036259">
    <property type="entry name" value="MFS_trans_sf"/>
</dbReference>